<organism evidence="4 5">
    <name type="scientific">Streblomastix strix</name>
    <dbReference type="NCBI Taxonomy" id="222440"/>
    <lineage>
        <taxon>Eukaryota</taxon>
        <taxon>Metamonada</taxon>
        <taxon>Preaxostyla</taxon>
        <taxon>Oxymonadida</taxon>
        <taxon>Streblomastigidae</taxon>
        <taxon>Streblomastix</taxon>
    </lineage>
</organism>
<reference evidence="4 5" key="1">
    <citation type="submission" date="2019-03" db="EMBL/GenBank/DDBJ databases">
        <title>Single cell metagenomics reveals metabolic interactions within the superorganism composed of flagellate Streblomastix strix and complex community of Bacteroidetes bacteria on its surface.</title>
        <authorList>
            <person name="Treitli S.C."/>
            <person name="Kolisko M."/>
            <person name="Husnik F."/>
            <person name="Keeling P."/>
            <person name="Hampl V."/>
        </authorList>
    </citation>
    <scope>NUCLEOTIDE SEQUENCE [LARGE SCALE GENOMIC DNA]</scope>
    <source>
        <strain evidence="4">ST1C</strain>
    </source>
</reference>
<evidence type="ECO:0000256" key="2">
    <source>
        <dbReference type="ARBA" id="ARBA00022803"/>
    </source>
</evidence>
<feature type="compositionally biased region" description="Polar residues" evidence="3">
    <location>
        <begin position="321"/>
        <end position="335"/>
    </location>
</feature>
<dbReference type="GO" id="GO:0031514">
    <property type="term" value="C:motile cilium"/>
    <property type="evidence" value="ECO:0007669"/>
    <property type="project" value="TreeGrafter"/>
</dbReference>
<evidence type="ECO:0000256" key="1">
    <source>
        <dbReference type="ARBA" id="ARBA00022737"/>
    </source>
</evidence>
<dbReference type="OrthoDB" id="10262375at2759"/>
<sequence length="577" mass="64131">MGQELILNDSADEDFNELLARYPDSDELWVLKGSAALQNDDRQRAEECFTRAAKANRFNALALLGIAAVKIANKTTIVDAAPFLDSLLVEVDKNSPFAYAAQGLYYTVQNKIPEAQAAFTEAAQIRKSLQKPKILSRPPSSNNISQEGIQIPQSLQYQQYGLNNQNAQKQLNVQLVPNTNQGLNMSATNFTESGERTRREIGGLGFEPPQYNRFEIPILTGGLNRDKLGHETFCLELGLFFLQRVGSLMLAEIAIKMDLKGTGMATQFPLPQPTYQDNFDSQGTESNDINNRRNSKGGDNRNVSGYEGDGNEDQGQGEEQSVSGESATNDQGQQGKNKRNNADIVIGNGYNELEKDDYGPFKYETLQGLICLACVQAQKKKYDRALELLERARVMNNSSSDVWRWIGHIRYVQGNNEESAIRAFETAVALMESEKERKEDPAVHLRLGELYLARQRYSDAKETLLQSLPMWPTCTALLGIGVASMRTGSYQDAEHALCEAHTNNPHSPEVWGQLALLYATQQRTMEAEEAVKEALRGGLSNTHLLDEIAMQLDFVGCAAIAKKVRTRSQCTNTVQQK</sequence>
<gene>
    <name evidence="4" type="ORF">EZS28_018699</name>
</gene>
<dbReference type="GO" id="GO:0060271">
    <property type="term" value="P:cilium assembly"/>
    <property type="evidence" value="ECO:0007669"/>
    <property type="project" value="TreeGrafter"/>
</dbReference>
<dbReference type="EMBL" id="SNRW01005114">
    <property type="protein sequence ID" value="KAA6385775.1"/>
    <property type="molecule type" value="Genomic_DNA"/>
</dbReference>
<keyword evidence="2" id="KW-0802">TPR repeat</keyword>
<dbReference type="AlphaFoldDB" id="A0A5J4VTM7"/>
<dbReference type="SUPFAM" id="SSF48452">
    <property type="entry name" value="TPR-like"/>
    <property type="match status" value="1"/>
</dbReference>
<protein>
    <submittedName>
        <fullName evidence="4">Putative Tetratricopeptide repeat protein 18</fullName>
    </submittedName>
</protein>
<dbReference type="GO" id="GO:0003341">
    <property type="term" value="P:cilium movement"/>
    <property type="evidence" value="ECO:0007669"/>
    <property type="project" value="TreeGrafter"/>
</dbReference>
<dbReference type="GO" id="GO:0070062">
    <property type="term" value="C:extracellular exosome"/>
    <property type="evidence" value="ECO:0007669"/>
    <property type="project" value="TreeGrafter"/>
</dbReference>
<evidence type="ECO:0000313" key="5">
    <source>
        <dbReference type="Proteomes" id="UP000324800"/>
    </source>
</evidence>
<evidence type="ECO:0000313" key="4">
    <source>
        <dbReference type="EMBL" id="KAA6385775.1"/>
    </source>
</evidence>
<dbReference type="InterPro" id="IPR011990">
    <property type="entry name" value="TPR-like_helical_dom_sf"/>
</dbReference>
<keyword evidence="1" id="KW-0677">Repeat</keyword>
<dbReference type="PANTHER" id="PTHR44314">
    <property type="entry name" value="CILIA- AND FLAGELLA-ASSOCIATED PROTEIN 70"/>
    <property type="match status" value="1"/>
</dbReference>
<dbReference type="PANTHER" id="PTHR44314:SF1">
    <property type="entry name" value="CILIA- AND FLAGELLA-ASSOCIATED PROTEIN 70"/>
    <property type="match status" value="1"/>
</dbReference>
<accession>A0A5J4VTM7</accession>
<dbReference type="InterPro" id="IPR019734">
    <property type="entry name" value="TPR_rpt"/>
</dbReference>
<evidence type="ECO:0000256" key="3">
    <source>
        <dbReference type="SAM" id="MobiDB-lite"/>
    </source>
</evidence>
<dbReference type="Proteomes" id="UP000324800">
    <property type="component" value="Unassembled WGS sequence"/>
</dbReference>
<name>A0A5J4VTM7_9EUKA</name>
<dbReference type="InterPro" id="IPR052628">
    <property type="entry name" value="CFAP70"/>
</dbReference>
<dbReference type="Gene3D" id="1.25.40.10">
    <property type="entry name" value="Tetratricopeptide repeat domain"/>
    <property type="match status" value="3"/>
</dbReference>
<proteinExistence type="predicted"/>
<feature type="compositionally biased region" description="Polar residues" evidence="3">
    <location>
        <begin position="273"/>
        <end position="289"/>
    </location>
</feature>
<dbReference type="Pfam" id="PF13432">
    <property type="entry name" value="TPR_16"/>
    <property type="match status" value="3"/>
</dbReference>
<feature type="region of interest" description="Disordered" evidence="3">
    <location>
        <begin position="268"/>
        <end position="343"/>
    </location>
</feature>
<comment type="caution">
    <text evidence="4">The sequence shown here is derived from an EMBL/GenBank/DDBJ whole genome shotgun (WGS) entry which is preliminary data.</text>
</comment>
<dbReference type="SMART" id="SM00028">
    <property type="entry name" value="TPR"/>
    <property type="match status" value="6"/>
</dbReference>